<evidence type="ECO:0000313" key="2">
    <source>
        <dbReference type="EMBL" id="KDP27457.1"/>
    </source>
</evidence>
<sequence>MEEDLALEAELRAQNLKRDWSWVDQVYPDGEEEEEDEPTGGDLLLEDPPSLYRLTKTSLLKIP</sequence>
<reference evidence="2 3" key="1">
    <citation type="journal article" date="2014" name="PLoS ONE">
        <title>Global Analysis of Gene Expression Profiles in Physic Nut (Jatropha curcas L.) Seedlings Exposed to Salt Stress.</title>
        <authorList>
            <person name="Zhang L."/>
            <person name="Zhang C."/>
            <person name="Wu P."/>
            <person name="Chen Y."/>
            <person name="Li M."/>
            <person name="Jiang H."/>
            <person name="Wu G."/>
        </authorList>
    </citation>
    <scope>NUCLEOTIDE SEQUENCE [LARGE SCALE GENOMIC DNA]</scope>
    <source>
        <strain evidence="3">cv. GZQX0401</strain>
        <tissue evidence="2">Young leaves</tissue>
    </source>
</reference>
<organism evidence="2 3">
    <name type="scientific">Jatropha curcas</name>
    <name type="common">Barbados nut</name>
    <dbReference type="NCBI Taxonomy" id="180498"/>
    <lineage>
        <taxon>Eukaryota</taxon>
        <taxon>Viridiplantae</taxon>
        <taxon>Streptophyta</taxon>
        <taxon>Embryophyta</taxon>
        <taxon>Tracheophyta</taxon>
        <taxon>Spermatophyta</taxon>
        <taxon>Magnoliopsida</taxon>
        <taxon>eudicotyledons</taxon>
        <taxon>Gunneridae</taxon>
        <taxon>Pentapetalae</taxon>
        <taxon>rosids</taxon>
        <taxon>fabids</taxon>
        <taxon>Malpighiales</taxon>
        <taxon>Euphorbiaceae</taxon>
        <taxon>Crotonoideae</taxon>
        <taxon>Jatropheae</taxon>
        <taxon>Jatropha</taxon>
    </lineage>
</organism>
<evidence type="ECO:0000256" key="1">
    <source>
        <dbReference type="SAM" id="MobiDB-lite"/>
    </source>
</evidence>
<dbReference type="Proteomes" id="UP000027138">
    <property type="component" value="Unassembled WGS sequence"/>
</dbReference>
<accession>A0A067JU86</accession>
<keyword evidence="3" id="KW-1185">Reference proteome</keyword>
<name>A0A067JU86_JATCU</name>
<dbReference type="EMBL" id="KK914834">
    <property type="protein sequence ID" value="KDP27457.1"/>
    <property type="molecule type" value="Genomic_DNA"/>
</dbReference>
<gene>
    <name evidence="2" type="ORF">JCGZ_19818</name>
</gene>
<proteinExistence type="predicted"/>
<feature type="compositionally biased region" description="Acidic residues" evidence="1">
    <location>
        <begin position="29"/>
        <end position="39"/>
    </location>
</feature>
<dbReference type="AlphaFoldDB" id="A0A067JU86"/>
<feature type="region of interest" description="Disordered" evidence="1">
    <location>
        <begin position="27"/>
        <end position="48"/>
    </location>
</feature>
<protein>
    <submittedName>
        <fullName evidence="2">Uncharacterized protein</fullName>
    </submittedName>
</protein>
<evidence type="ECO:0000313" key="3">
    <source>
        <dbReference type="Proteomes" id="UP000027138"/>
    </source>
</evidence>